<reference evidence="1" key="1">
    <citation type="journal article" date="2021" name="Genome Biol. Evol.">
        <title>A High-Quality Reference Genome for a Parasitic Bivalve with Doubly Uniparental Inheritance (Bivalvia: Unionida).</title>
        <authorList>
            <person name="Smith C.H."/>
        </authorList>
    </citation>
    <scope>NUCLEOTIDE SEQUENCE</scope>
    <source>
        <strain evidence="1">CHS0354</strain>
    </source>
</reference>
<protein>
    <submittedName>
        <fullName evidence="1">Uncharacterized protein</fullName>
    </submittedName>
</protein>
<accession>A0AAE0SAG4</accession>
<gene>
    <name evidence="1" type="ORF">CHS0354_000992</name>
</gene>
<evidence type="ECO:0000313" key="2">
    <source>
        <dbReference type="Proteomes" id="UP001195483"/>
    </source>
</evidence>
<reference evidence="1" key="2">
    <citation type="journal article" date="2021" name="Genome Biol. Evol.">
        <title>Developing a high-quality reference genome for a parasitic bivalve with doubly uniparental inheritance (Bivalvia: Unionida).</title>
        <authorList>
            <person name="Smith C.H."/>
        </authorList>
    </citation>
    <scope>NUCLEOTIDE SEQUENCE</scope>
    <source>
        <strain evidence="1">CHS0354</strain>
        <tissue evidence="1">Mantle</tissue>
    </source>
</reference>
<proteinExistence type="predicted"/>
<sequence length="90" mass="10953">MRKKMRKEFKIFQVLYLHIYQNKITKTRDTKDLEMLRPDEETNSWNECDGYILKSNPHKSQNLENIDVDILEAEIPHSFQFFNSDDDKTW</sequence>
<dbReference type="EMBL" id="JAEAOA010000104">
    <property type="protein sequence ID" value="KAK3588249.1"/>
    <property type="molecule type" value="Genomic_DNA"/>
</dbReference>
<name>A0AAE0SAG4_9BIVA</name>
<evidence type="ECO:0000313" key="1">
    <source>
        <dbReference type="EMBL" id="KAK3588249.1"/>
    </source>
</evidence>
<dbReference type="Proteomes" id="UP001195483">
    <property type="component" value="Unassembled WGS sequence"/>
</dbReference>
<keyword evidence="2" id="KW-1185">Reference proteome</keyword>
<dbReference type="AlphaFoldDB" id="A0AAE0SAG4"/>
<comment type="caution">
    <text evidence="1">The sequence shown here is derived from an EMBL/GenBank/DDBJ whole genome shotgun (WGS) entry which is preliminary data.</text>
</comment>
<reference evidence="1" key="3">
    <citation type="submission" date="2023-05" db="EMBL/GenBank/DDBJ databases">
        <authorList>
            <person name="Smith C.H."/>
        </authorList>
    </citation>
    <scope>NUCLEOTIDE SEQUENCE</scope>
    <source>
        <strain evidence="1">CHS0354</strain>
        <tissue evidence="1">Mantle</tissue>
    </source>
</reference>
<organism evidence="1 2">
    <name type="scientific">Potamilus streckersoni</name>
    <dbReference type="NCBI Taxonomy" id="2493646"/>
    <lineage>
        <taxon>Eukaryota</taxon>
        <taxon>Metazoa</taxon>
        <taxon>Spiralia</taxon>
        <taxon>Lophotrochozoa</taxon>
        <taxon>Mollusca</taxon>
        <taxon>Bivalvia</taxon>
        <taxon>Autobranchia</taxon>
        <taxon>Heteroconchia</taxon>
        <taxon>Palaeoheterodonta</taxon>
        <taxon>Unionida</taxon>
        <taxon>Unionoidea</taxon>
        <taxon>Unionidae</taxon>
        <taxon>Ambleminae</taxon>
        <taxon>Lampsilini</taxon>
        <taxon>Potamilus</taxon>
    </lineage>
</organism>